<reference evidence="2 3" key="1">
    <citation type="journal article" date="2021" name="BMC Biol.">
        <title>Horizontally acquired antibacterial genes associated with adaptive radiation of ladybird beetles.</title>
        <authorList>
            <person name="Li H.S."/>
            <person name="Tang X.F."/>
            <person name="Huang Y.H."/>
            <person name="Xu Z.Y."/>
            <person name="Chen M.L."/>
            <person name="Du X.Y."/>
            <person name="Qiu B.Y."/>
            <person name="Chen P.T."/>
            <person name="Zhang W."/>
            <person name="Slipinski A."/>
            <person name="Escalona H.E."/>
            <person name="Waterhouse R.M."/>
            <person name="Zwick A."/>
            <person name="Pang H."/>
        </authorList>
    </citation>
    <scope>NUCLEOTIDE SEQUENCE [LARGE SCALE GENOMIC DNA]</scope>
    <source>
        <strain evidence="2">SYSU2018</strain>
    </source>
</reference>
<sequence>MKKDYSDENPKYLVTVQLTIEFLLIYGERNKNVRMAGRLFEQSFQDRRVPDRKTFKNVIGNLWTYESFTKPKRNRNKPMRGNAINVNEVIATVNGNPQVSTVTISAATNISAASVRRLLKENGYHHYKMVLTEELRPDFE</sequence>
<dbReference type="Proteomes" id="UP001516400">
    <property type="component" value="Unassembled WGS sequence"/>
</dbReference>
<feature type="domain" description="DUF4817" evidence="1">
    <location>
        <begin position="20"/>
        <end position="60"/>
    </location>
</feature>
<accession>A0ABD2NWN3</accession>
<dbReference type="InterPro" id="IPR032135">
    <property type="entry name" value="DUF4817"/>
</dbReference>
<proteinExistence type="predicted"/>
<evidence type="ECO:0000313" key="2">
    <source>
        <dbReference type="EMBL" id="KAL3283126.1"/>
    </source>
</evidence>
<dbReference type="AlphaFoldDB" id="A0ABD2NWN3"/>
<comment type="caution">
    <text evidence="2">The sequence shown here is derived from an EMBL/GenBank/DDBJ whole genome shotgun (WGS) entry which is preliminary data.</text>
</comment>
<dbReference type="Pfam" id="PF16087">
    <property type="entry name" value="DUF4817"/>
    <property type="match status" value="1"/>
</dbReference>
<evidence type="ECO:0000259" key="1">
    <source>
        <dbReference type="Pfam" id="PF16087"/>
    </source>
</evidence>
<organism evidence="2 3">
    <name type="scientific">Cryptolaemus montrouzieri</name>
    <dbReference type="NCBI Taxonomy" id="559131"/>
    <lineage>
        <taxon>Eukaryota</taxon>
        <taxon>Metazoa</taxon>
        <taxon>Ecdysozoa</taxon>
        <taxon>Arthropoda</taxon>
        <taxon>Hexapoda</taxon>
        <taxon>Insecta</taxon>
        <taxon>Pterygota</taxon>
        <taxon>Neoptera</taxon>
        <taxon>Endopterygota</taxon>
        <taxon>Coleoptera</taxon>
        <taxon>Polyphaga</taxon>
        <taxon>Cucujiformia</taxon>
        <taxon>Coccinelloidea</taxon>
        <taxon>Coccinellidae</taxon>
        <taxon>Scymninae</taxon>
        <taxon>Scymnini</taxon>
        <taxon>Cryptolaemus</taxon>
    </lineage>
</organism>
<protein>
    <recommendedName>
        <fullName evidence="1">DUF4817 domain-containing protein</fullName>
    </recommendedName>
</protein>
<dbReference type="PANTHER" id="PTHR47326:SF1">
    <property type="entry name" value="HTH PSQ-TYPE DOMAIN-CONTAINING PROTEIN"/>
    <property type="match status" value="1"/>
</dbReference>
<name>A0ABD2NWN3_9CUCU</name>
<gene>
    <name evidence="2" type="ORF">HHI36_006282</name>
</gene>
<dbReference type="EMBL" id="JABFTP020000144">
    <property type="protein sequence ID" value="KAL3283126.1"/>
    <property type="molecule type" value="Genomic_DNA"/>
</dbReference>
<keyword evidence="3" id="KW-1185">Reference proteome</keyword>
<dbReference type="PANTHER" id="PTHR47326">
    <property type="entry name" value="TRANSPOSABLE ELEMENT TC3 TRANSPOSASE-LIKE PROTEIN"/>
    <property type="match status" value="1"/>
</dbReference>
<evidence type="ECO:0000313" key="3">
    <source>
        <dbReference type="Proteomes" id="UP001516400"/>
    </source>
</evidence>